<dbReference type="Proteomes" id="UP000594586">
    <property type="component" value="Chromosome"/>
</dbReference>
<evidence type="ECO:0000313" key="3">
    <source>
        <dbReference type="EMBL" id="QPK84226.1"/>
    </source>
</evidence>
<evidence type="ECO:0000256" key="1">
    <source>
        <dbReference type="SAM" id="Phobius"/>
    </source>
</evidence>
<dbReference type="KEGG" id="cqn:G7Y29_02060"/>
<evidence type="ECO:0000259" key="2">
    <source>
        <dbReference type="Pfam" id="PF03703"/>
    </source>
</evidence>
<accession>A0A7T0PFG3</accession>
<keyword evidence="4" id="KW-1185">Reference proteome</keyword>
<name>A0A7T0PFG3_9CORY</name>
<feature type="transmembrane region" description="Helical" evidence="1">
    <location>
        <begin position="12"/>
        <end position="34"/>
    </location>
</feature>
<evidence type="ECO:0000313" key="4">
    <source>
        <dbReference type="Proteomes" id="UP000594586"/>
    </source>
</evidence>
<keyword evidence="1" id="KW-0472">Membrane</keyword>
<protein>
    <submittedName>
        <fullName evidence="3">PH domain-containing protein</fullName>
    </submittedName>
</protein>
<sequence length="153" mass="16994">MEDGLNRVSMKLIIPNYVSTLLWAAVLIGAQYWAYVSWGTWWLIPLGITAAFYLWQLVLIPLRVSALGWKETDDELVLAKGRMWRTVTVIPYGRIQFVDVTSGPIGRALGLKNLAVNTASTSSMSKLPGIEAAEADALRDRLAEKARERMSGL</sequence>
<reference evidence="3 4" key="1">
    <citation type="submission" date="2020-11" db="EMBL/GenBank/DDBJ databases">
        <title>Corynebacterium sp. MC1420.</title>
        <authorList>
            <person name="Zhou J."/>
        </authorList>
    </citation>
    <scope>NUCLEOTIDE SEQUENCE [LARGE SCALE GENOMIC DNA]</scope>
    <source>
        <strain evidence="3 4">MC1420</strain>
    </source>
</reference>
<feature type="transmembrane region" description="Helical" evidence="1">
    <location>
        <begin position="40"/>
        <end position="60"/>
    </location>
</feature>
<dbReference type="EMBL" id="CP064955">
    <property type="protein sequence ID" value="QPK84226.1"/>
    <property type="molecule type" value="Genomic_DNA"/>
</dbReference>
<dbReference type="PANTHER" id="PTHR34473">
    <property type="entry name" value="UPF0699 TRANSMEMBRANE PROTEIN YDBS"/>
    <property type="match status" value="1"/>
</dbReference>
<dbReference type="AlphaFoldDB" id="A0A7T0PFG3"/>
<organism evidence="3 4">
    <name type="scientific">Corynebacterium qintianiae</name>
    <dbReference type="NCBI Taxonomy" id="2709392"/>
    <lineage>
        <taxon>Bacteria</taxon>
        <taxon>Bacillati</taxon>
        <taxon>Actinomycetota</taxon>
        <taxon>Actinomycetes</taxon>
        <taxon>Mycobacteriales</taxon>
        <taxon>Corynebacteriaceae</taxon>
        <taxon>Corynebacterium</taxon>
    </lineage>
</organism>
<proteinExistence type="predicted"/>
<dbReference type="InterPro" id="IPR005182">
    <property type="entry name" value="YdbS-like_PH"/>
</dbReference>
<feature type="domain" description="YdbS-like PH" evidence="2">
    <location>
        <begin position="66"/>
        <end position="142"/>
    </location>
</feature>
<dbReference type="PANTHER" id="PTHR34473:SF3">
    <property type="entry name" value="TRANSMEMBRANE PROTEIN-RELATED"/>
    <property type="match status" value="1"/>
</dbReference>
<dbReference type="Pfam" id="PF03703">
    <property type="entry name" value="bPH_2"/>
    <property type="match status" value="1"/>
</dbReference>
<keyword evidence="1" id="KW-0812">Transmembrane</keyword>
<keyword evidence="1" id="KW-1133">Transmembrane helix</keyword>
<gene>
    <name evidence="3" type="ORF">G7Y29_02060</name>
</gene>